<dbReference type="SUPFAM" id="SSF56112">
    <property type="entry name" value="Protein kinase-like (PK-like)"/>
    <property type="match status" value="1"/>
</dbReference>
<accession>A0ABP6RLJ7</accession>
<evidence type="ECO:0000256" key="1">
    <source>
        <dbReference type="ARBA" id="ARBA00012513"/>
    </source>
</evidence>
<dbReference type="InterPro" id="IPR017441">
    <property type="entry name" value="Protein_kinase_ATP_BS"/>
</dbReference>
<keyword evidence="5 9" id="KW-0418">Kinase</keyword>
<evidence type="ECO:0000256" key="5">
    <source>
        <dbReference type="ARBA" id="ARBA00022777"/>
    </source>
</evidence>
<evidence type="ECO:0000259" key="8">
    <source>
        <dbReference type="PROSITE" id="PS50011"/>
    </source>
</evidence>
<dbReference type="CDD" id="cd14014">
    <property type="entry name" value="STKc_PknB_like"/>
    <property type="match status" value="1"/>
</dbReference>
<dbReference type="PROSITE" id="PS50011">
    <property type="entry name" value="PROTEIN_KINASE_DOM"/>
    <property type="match status" value="1"/>
</dbReference>
<organism evidence="9 10">
    <name type="scientific">Saccharopolyspora gregorii</name>
    <dbReference type="NCBI Taxonomy" id="33914"/>
    <lineage>
        <taxon>Bacteria</taxon>
        <taxon>Bacillati</taxon>
        <taxon>Actinomycetota</taxon>
        <taxon>Actinomycetes</taxon>
        <taxon>Pseudonocardiales</taxon>
        <taxon>Pseudonocardiaceae</taxon>
        <taxon>Saccharopolyspora</taxon>
    </lineage>
</organism>
<dbReference type="PROSITE" id="PS00107">
    <property type="entry name" value="PROTEIN_KINASE_ATP"/>
    <property type="match status" value="1"/>
</dbReference>
<dbReference type="SMART" id="SM00220">
    <property type="entry name" value="S_TKc"/>
    <property type="match status" value="1"/>
</dbReference>
<dbReference type="PANTHER" id="PTHR43289:SF6">
    <property type="entry name" value="SERINE_THREONINE-PROTEIN KINASE NEKL-3"/>
    <property type="match status" value="1"/>
</dbReference>
<evidence type="ECO:0000313" key="10">
    <source>
        <dbReference type="Proteomes" id="UP001500483"/>
    </source>
</evidence>
<protein>
    <recommendedName>
        <fullName evidence="1">non-specific serine/threonine protein kinase</fullName>
        <ecNumber evidence="1">2.7.11.1</ecNumber>
    </recommendedName>
</protein>
<sequence length="472" mass="49184">MLSVSNGRIIAGRYQLLDELGRGGMGVVWRARDDWIHREVAIKQLHVPAGLPVEERDVIEQRLLREVRAAGRLTVPGAITVHDVLHDDGTTFIVMELVPGAVTLADRVAGDGPMSTSEVAALAERLLSALAAAHEAGIVHRDVKPGNVLLTGAGAKLVDFGIAQAVDDPRLTATGALIGSPAYLAPERIQGSDATPASDLWALGATLLFAVEGRSPFERQSTAATLHAVLHETPRPSRDHGALGKLIAGLLVADPRARLTVDGARALLSGSAADPVRPVRPRAWLVAVPAAVLLFVAGLLLGRGARAGEEPAHVPAAVGGPSARLPTLTYGGGGDLEPFDMGEEHPCADTGLEPGAAVTSERFRSCSEPHEVEIYAAADVFGGRSGSDVSHPGDVALARFAECLCGAHFASDAVRDPGGLRYGAVVPTRTAWEAKRVTSLDGDPSHDRGAQVSYCYVRSADGTPLMTSVTGS</sequence>
<dbReference type="PROSITE" id="PS00108">
    <property type="entry name" value="PROTEIN_KINASE_ST"/>
    <property type="match status" value="1"/>
</dbReference>
<feature type="binding site" evidence="7">
    <location>
        <position position="43"/>
    </location>
    <ligand>
        <name>ATP</name>
        <dbReference type="ChEBI" id="CHEBI:30616"/>
    </ligand>
</feature>
<dbReference type="Proteomes" id="UP001500483">
    <property type="component" value="Unassembled WGS sequence"/>
</dbReference>
<feature type="domain" description="Protein kinase" evidence="8">
    <location>
        <begin position="14"/>
        <end position="268"/>
    </location>
</feature>
<dbReference type="PANTHER" id="PTHR43289">
    <property type="entry name" value="MITOGEN-ACTIVATED PROTEIN KINASE KINASE KINASE 20-RELATED"/>
    <property type="match status" value="1"/>
</dbReference>
<keyword evidence="2" id="KW-0723">Serine/threonine-protein kinase</keyword>
<keyword evidence="4 7" id="KW-0547">Nucleotide-binding</keyword>
<dbReference type="InterPro" id="IPR011009">
    <property type="entry name" value="Kinase-like_dom_sf"/>
</dbReference>
<dbReference type="Gene3D" id="3.30.200.20">
    <property type="entry name" value="Phosphorylase Kinase, domain 1"/>
    <property type="match status" value="1"/>
</dbReference>
<keyword evidence="3" id="KW-0808">Transferase</keyword>
<evidence type="ECO:0000256" key="7">
    <source>
        <dbReference type="PROSITE-ProRule" id="PRU10141"/>
    </source>
</evidence>
<proteinExistence type="predicted"/>
<keyword evidence="6 7" id="KW-0067">ATP-binding</keyword>
<dbReference type="Gene3D" id="1.10.510.10">
    <property type="entry name" value="Transferase(Phosphotransferase) domain 1"/>
    <property type="match status" value="1"/>
</dbReference>
<dbReference type="EC" id="2.7.11.1" evidence="1"/>
<reference evidence="10" key="1">
    <citation type="journal article" date="2019" name="Int. J. Syst. Evol. Microbiol.">
        <title>The Global Catalogue of Microorganisms (GCM) 10K type strain sequencing project: providing services to taxonomists for standard genome sequencing and annotation.</title>
        <authorList>
            <consortium name="The Broad Institute Genomics Platform"/>
            <consortium name="The Broad Institute Genome Sequencing Center for Infectious Disease"/>
            <person name="Wu L."/>
            <person name="Ma J."/>
        </authorList>
    </citation>
    <scope>NUCLEOTIDE SEQUENCE [LARGE SCALE GENOMIC DNA]</scope>
    <source>
        <strain evidence="10">JCM 9687</strain>
    </source>
</reference>
<evidence type="ECO:0000313" key="9">
    <source>
        <dbReference type="EMBL" id="GAA3355898.1"/>
    </source>
</evidence>
<dbReference type="EMBL" id="BAAAYK010000038">
    <property type="protein sequence ID" value="GAA3355898.1"/>
    <property type="molecule type" value="Genomic_DNA"/>
</dbReference>
<evidence type="ECO:0000256" key="6">
    <source>
        <dbReference type="ARBA" id="ARBA00022840"/>
    </source>
</evidence>
<name>A0ABP6RLJ7_9PSEU</name>
<keyword evidence="10" id="KW-1185">Reference proteome</keyword>
<dbReference type="InterPro" id="IPR008271">
    <property type="entry name" value="Ser/Thr_kinase_AS"/>
</dbReference>
<dbReference type="InterPro" id="IPR000719">
    <property type="entry name" value="Prot_kinase_dom"/>
</dbReference>
<evidence type="ECO:0000256" key="3">
    <source>
        <dbReference type="ARBA" id="ARBA00022679"/>
    </source>
</evidence>
<comment type="caution">
    <text evidence="9">The sequence shown here is derived from an EMBL/GenBank/DDBJ whole genome shotgun (WGS) entry which is preliminary data.</text>
</comment>
<evidence type="ECO:0000256" key="2">
    <source>
        <dbReference type="ARBA" id="ARBA00022527"/>
    </source>
</evidence>
<gene>
    <name evidence="9" type="ORF">GCM10020366_17840</name>
</gene>
<evidence type="ECO:0000256" key="4">
    <source>
        <dbReference type="ARBA" id="ARBA00022741"/>
    </source>
</evidence>
<dbReference type="GO" id="GO:0016301">
    <property type="term" value="F:kinase activity"/>
    <property type="evidence" value="ECO:0007669"/>
    <property type="project" value="UniProtKB-KW"/>
</dbReference>
<dbReference type="Pfam" id="PF00069">
    <property type="entry name" value="Pkinase"/>
    <property type="match status" value="1"/>
</dbReference>